<dbReference type="InterPro" id="IPR015421">
    <property type="entry name" value="PyrdxlP-dep_Trfase_major"/>
</dbReference>
<comment type="cofactor">
    <cofactor evidence="1 4">
        <name>pyridoxal 5'-phosphate</name>
        <dbReference type="ChEBI" id="CHEBI:597326"/>
    </cofactor>
</comment>
<evidence type="ECO:0000313" key="7">
    <source>
        <dbReference type="EMBL" id="AGA90785.1"/>
    </source>
</evidence>
<keyword evidence="8" id="KW-1185">Reference proteome</keyword>
<dbReference type="PROSITE" id="PS00595">
    <property type="entry name" value="AA_TRANSFER_CLASS_5"/>
    <property type="match status" value="1"/>
</dbReference>
<dbReference type="Proteomes" id="UP000010816">
    <property type="component" value="Chromosome"/>
</dbReference>
<evidence type="ECO:0000256" key="3">
    <source>
        <dbReference type="RuleBase" id="RU004075"/>
    </source>
</evidence>
<dbReference type="Gene3D" id="3.90.1150.10">
    <property type="entry name" value="Aspartate Aminotransferase, domain 1"/>
    <property type="match status" value="1"/>
</dbReference>
<dbReference type="SUPFAM" id="SSF53383">
    <property type="entry name" value="PLP-dependent transferases"/>
    <property type="match status" value="1"/>
</dbReference>
<dbReference type="PANTHER" id="PTHR43092:SF2">
    <property type="entry name" value="HERCYNYLCYSTEINE SULFOXIDE LYASE"/>
    <property type="match status" value="1"/>
</dbReference>
<evidence type="ECO:0000256" key="4">
    <source>
        <dbReference type="RuleBase" id="RU004504"/>
    </source>
</evidence>
<evidence type="ECO:0000256" key="1">
    <source>
        <dbReference type="ARBA" id="ARBA00001933"/>
    </source>
</evidence>
<dbReference type="EMBL" id="CP003051">
    <property type="protein sequence ID" value="AGA90785.1"/>
    <property type="molecule type" value="Genomic_DNA"/>
</dbReference>
<keyword evidence="7" id="KW-0456">Lyase</keyword>
<comment type="similarity">
    <text evidence="3">Belongs to the class-V pyridoxal-phosphate-dependent aminotransferase family.</text>
</comment>
<accession>L0GZI0</accession>
<gene>
    <name evidence="7" type="ORF">Thimo_2024</name>
</gene>
<evidence type="ECO:0000256" key="5">
    <source>
        <dbReference type="SAM" id="MobiDB-lite"/>
    </source>
</evidence>
<evidence type="ECO:0000256" key="2">
    <source>
        <dbReference type="ARBA" id="ARBA00022898"/>
    </source>
</evidence>
<dbReference type="InterPro" id="IPR006311">
    <property type="entry name" value="TAT_signal"/>
</dbReference>
<evidence type="ECO:0000259" key="6">
    <source>
        <dbReference type="Pfam" id="PF00266"/>
    </source>
</evidence>
<dbReference type="InterPro" id="IPR000192">
    <property type="entry name" value="Aminotrans_V_dom"/>
</dbReference>
<dbReference type="AlphaFoldDB" id="L0GZI0"/>
<protein>
    <submittedName>
        <fullName evidence="7">Selenocysteine lyase</fullName>
    </submittedName>
</protein>
<reference evidence="7 8" key="1">
    <citation type="submission" date="2011-09" db="EMBL/GenBank/DDBJ databases">
        <title>Complete sequence of chromosome of Thioflavicoccus mobilis 8321.</title>
        <authorList>
            <consortium name="US DOE Joint Genome Institute"/>
            <person name="Lucas S."/>
            <person name="Han J."/>
            <person name="Lapidus A."/>
            <person name="Cheng J.-F."/>
            <person name="Goodwin L."/>
            <person name="Pitluck S."/>
            <person name="Peters L."/>
            <person name="Ovchinnikova G."/>
            <person name="Lu M."/>
            <person name="Detter J.C."/>
            <person name="Han C."/>
            <person name="Tapia R."/>
            <person name="Land M."/>
            <person name="Hauser L."/>
            <person name="Kyrpides N."/>
            <person name="Ivanova N."/>
            <person name="Pagani I."/>
            <person name="Vogl K."/>
            <person name="Liu Z."/>
            <person name="Imhoff J."/>
            <person name="Thiel V."/>
            <person name="Frigaard N.-U."/>
            <person name="Bryant D."/>
            <person name="Woyke T."/>
        </authorList>
    </citation>
    <scope>NUCLEOTIDE SEQUENCE [LARGE SCALE GENOMIC DNA]</scope>
    <source>
        <strain evidence="7 8">8321</strain>
    </source>
</reference>
<dbReference type="PANTHER" id="PTHR43092">
    <property type="entry name" value="L-CYSTEINE DESULFHYDRASE"/>
    <property type="match status" value="1"/>
</dbReference>
<dbReference type="InterPro" id="IPR020578">
    <property type="entry name" value="Aminotrans_V_PyrdxlP_BS"/>
</dbReference>
<proteinExistence type="inferred from homology"/>
<dbReference type="PATRIC" id="fig|765912.4.peg.1984"/>
<dbReference type="Pfam" id="PF00266">
    <property type="entry name" value="Aminotran_5"/>
    <property type="match status" value="1"/>
</dbReference>
<dbReference type="STRING" id="765912.Thimo_2024"/>
<feature type="region of interest" description="Disordered" evidence="5">
    <location>
        <begin position="1"/>
        <end position="31"/>
    </location>
</feature>
<name>L0GZI0_9GAMM</name>
<dbReference type="InterPro" id="IPR015422">
    <property type="entry name" value="PyrdxlP-dep_Trfase_small"/>
</dbReference>
<dbReference type="InterPro" id="IPR015424">
    <property type="entry name" value="PyrdxlP-dep_Trfase"/>
</dbReference>
<dbReference type="KEGG" id="tmb:Thimo_2024"/>
<keyword evidence="2" id="KW-0663">Pyridoxal phosphate</keyword>
<evidence type="ECO:0000313" key="8">
    <source>
        <dbReference type="Proteomes" id="UP000010816"/>
    </source>
</evidence>
<dbReference type="HOGENOM" id="CLU_003433_2_1_6"/>
<dbReference type="GO" id="GO:0016829">
    <property type="term" value="F:lyase activity"/>
    <property type="evidence" value="ECO:0007669"/>
    <property type="project" value="UniProtKB-KW"/>
</dbReference>
<dbReference type="eggNOG" id="COG0520">
    <property type="taxonomic scope" value="Bacteria"/>
</dbReference>
<dbReference type="PROSITE" id="PS51318">
    <property type="entry name" value="TAT"/>
    <property type="match status" value="1"/>
</dbReference>
<dbReference type="Gene3D" id="3.40.640.10">
    <property type="entry name" value="Type I PLP-dependent aspartate aminotransferase-like (Major domain)"/>
    <property type="match status" value="1"/>
</dbReference>
<feature type="domain" description="Aminotransferase class V" evidence="6">
    <location>
        <begin position="108"/>
        <end position="413"/>
    </location>
</feature>
<sequence length="489" mass="54484">MTASLGGDSNRKATVSTRTDAAAGSTAKPGADQGRRGFLKLAGLATAGALGATVFPYAAEASGGTRSYARFWGSSRAFWRRIQNQFILDRRLVYMNIGTTGSMPRFVLHNYDEYNRTVARNPWDLGGDFPSTTDMRAAIAPGFGCEAEELWMSENTTNGLAQILNGIALGPDDVVLTTIHEHSAGLNPLYRLRDRYGIQLRFIAAPILPTSPDEYVQAFEDGILDVIAEFGAPPKLVFFTHTPYKTGATLPVKAICEMARFEYGCITAVDGAHNTGMLNLDFRDLGCDFYSGSGHKWQCGPGRTGIAYIRNQGGDLPEFWVTEGGYREDAEQRAEGDDIAGLLQSHGNPNYPAYRALHDSCLFWDEIGRQRIEDYVLDLSAYTKECIRDRFGSQARFYCPDVRELSSGLTTFNPFDDPTDSAQALEFRERLREKYGYVIRYTNFNETVDDFLNGAPYTYAHRISTHLFHDRGQIRGLVDAMYDLFQRMT</sequence>
<organism evidence="7 8">
    <name type="scientific">Thioflavicoccus mobilis 8321</name>
    <dbReference type="NCBI Taxonomy" id="765912"/>
    <lineage>
        <taxon>Bacteria</taxon>
        <taxon>Pseudomonadati</taxon>
        <taxon>Pseudomonadota</taxon>
        <taxon>Gammaproteobacteria</taxon>
        <taxon>Chromatiales</taxon>
        <taxon>Chromatiaceae</taxon>
        <taxon>Thioflavicoccus</taxon>
    </lineage>
</organism>